<sequence>MVNDIEVYNYDTVKKNFDKFPEEAIHMLLQAISQLDVLLNLQDMSRK</sequence>
<dbReference type="RefSeq" id="WP_224037129.1">
    <property type="nucleotide sequence ID" value="NZ_AP024849.1"/>
</dbReference>
<gene>
    <name evidence="1" type="ORF">psyc5s11_16110</name>
</gene>
<protein>
    <submittedName>
        <fullName evidence="1">Uncharacterized protein</fullName>
    </submittedName>
</protein>
<proteinExistence type="predicted"/>
<dbReference type="EMBL" id="AP024849">
    <property type="protein sequence ID" value="BCZ45544.1"/>
    <property type="molecule type" value="Genomic_DNA"/>
</dbReference>
<evidence type="ECO:0000313" key="2">
    <source>
        <dbReference type="Proteomes" id="UP000824633"/>
    </source>
</evidence>
<reference evidence="2" key="1">
    <citation type="submission" date="2021-07" db="EMBL/GenBank/DDBJ databases">
        <title>Complete genome sequencing of a Clostridium isolate.</title>
        <authorList>
            <person name="Ueki A."/>
            <person name="Tonouchi A."/>
        </authorList>
    </citation>
    <scope>NUCLEOTIDE SEQUENCE [LARGE SCALE GENOMIC DNA]</scope>
    <source>
        <strain evidence="2">C5S11</strain>
    </source>
</reference>
<accession>A0ABM7T324</accession>
<evidence type="ECO:0000313" key="1">
    <source>
        <dbReference type="EMBL" id="BCZ45544.1"/>
    </source>
</evidence>
<dbReference type="Proteomes" id="UP000824633">
    <property type="component" value="Chromosome"/>
</dbReference>
<name>A0ABM7T324_9CLOT</name>
<organism evidence="1 2">
    <name type="scientific">Clostridium gelidum</name>
    <dbReference type="NCBI Taxonomy" id="704125"/>
    <lineage>
        <taxon>Bacteria</taxon>
        <taxon>Bacillati</taxon>
        <taxon>Bacillota</taxon>
        <taxon>Clostridia</taxon>
        <taxon>Eubacteriales</taxon>
        <taxon>Clostridiaceae</taxon>
        <taxon>Clostridium</taxon>
    </lineage>
</organism>
<keyword evidence="2" id="KW-1185">Reference proteome</keyword>